<proteinExistence type="predicted"/>
<accession>A0ABQ6IQI6</accession>
<evidence type="ECO:0008006" key="3">
    <source>
        <dbReference type="Google" id="ProtNLM"/>
    </source>
</evidence>
<comment type="caution">
    <text evidence="1">The sequence shown here is derived from an EMBL/GenBank/DDBJ whole genome shotgun (WGS) entry which is preliminary data.</text>
</comment>
<evidence type="ECO:0000313" key="1">
    <source>
        <dbReference type="EMBL" id="GMA38992.1"/>
    </source>
</evidence>
<sequence length="175" mass="19006">MTAVHAVHTGLAVQAYRPAIRIHPLAEAAPRAAGSEASTDHPREGAPTLRLVDDFGPIGTALSALPDPHDWTCRVAVALYEAAIGARPATQVMRWLGPHVYDSVVRRSGRAARRGGNTRRPIRLRRVRATVVTQTEDTSIVEACAVLDDHQRVRVMALRLEGLDGRWLVTACEIG</sequence>
<gene>
    <name evidence="1" type="ORF">GCM10025883_10370</name>
</gene>
<dbReference type="RefSeq" id="WP_284302998.1">
    <property type="nucleotide sequence ID" value="NZ_BSUO01000001.1"/>
</dbReference>
<dbReference type="Pfam" id="PF20060">
    <property type="entry name" value="DUF6459"/>
    <property type="match status" value="1"/>
</dbReference>
<evidence type="ECO:0000313" key="2">
    <source>
        <dbReference type="Proteomes" id="UP001157126"/>
    </source>
</evidence>
<reference evidence="2" key="1">
    <citation type="journal article" date="2019" name="Int. J. Syst. Evol. Microbiol.">
        <title>The Global Catalogue of Microorganisms (GCM) 10K type strain sequencing project: providing services to taxonomists for standard genome sequencing and annotation.</title>
        <authorList>
            <consortium name="The Broad Institute Genomics Platform"/>
            <consortium name="The Broad Institute Genome Sequencing Center for Infectious Disease"/>
            <person name="Wu L."/>
            <person name="Ma J."/>
        </authorList>
    </citation>
    <scope>NUCLEOTIDE SEQUENCE [LARGE SCALE GENOMIC DNA]</scope>
    <source>
        <strain evidence="2">NBRC 113072</strain>
    </source>
</reference>
<protein>
    <recommendedName>
        <fullName evidence="3">3-hydroxyacyl-CoA dehydrogenase</fullName>
    </recommendedName>
</protein>
<dbReference type="Proteomes" id="UP001157126">
    <property type="component" value="Unassembled WGS sequence"/>
</dbReference>
<organism evidence="1 2">
    <name type="scientific">Mobilicoccus caccae</name>
    <dbReference type="NCBI Taxonomy" id="1859295"/>
    <lineage>
        <taxon>Bacteria</taxon>
        <taxon>Bacillati</taxon>
        <taxon>Actinomycetota</taxon>
        <taxon>Actinomycetes</taxon>
        <taxon>Micrococcales</taxon>
        <taxon>Dermatophilaceae</taxon>
        <taxon>Mobilicoccus</taxon>
    </lineage>
</organism>
<dbReference type="EMBL" id="BSUO01000001">
    <property type="protein sequence ID" value="GMA38992.1"/>
    <property type="molecule type" value="Genomic_DNA"/>
</dbReference>
<dbReference type="InterPro" id="IPR045596">
    <property type="entry name" value="DUF6459"/>
</dbReference>
<name>A0ABQ6IQI6_9MICO</name>
<keyword evidence="2" id="KW-1185">Reference proteome</keyword>